<protein>
    <submittedName>
        <fullName evidence="2">Uncharacterized protein</fullName>
    </submittedName>
</protein>
<dbReference type="AlphaFoldDB" id="A0A7R9IE99"/>
<organism evidence="2">
    <name type="scientific">Timema tahoe</name>
    <dbReference type="NCBI Taxonomy" id="61484"/>
    <lineage>
        <taxon>Eukaryota</taxon>
        <taxon>Metazoa</taxon>
        <taxon>Ecdysozoa</taxon>
        <taxon>Arthropoda</taxon>
        <taxon>Hexapoda</taxon>
        <taxon>Insecta</taxon>
        <taxon>Pterygota</taxon>
        <taxon>Neoptera</taxon>
        <taxon>Polyneoptera</taxon>
        <taxon>Phasmatodea</taxon>
        <taxon>Timematodea</taxon>
        <taxon>Timematoidea</taxon>
        <taxon>Timematidae</taxon>
        <taxon>Timema</taxon>
    </lineage>
</organism>
<proteinExistence type="predicted"/>
<dbReference type="EMBL" id="OE001427">
    <property type="protein sequence ID" value="CAD7456794.1"/>
    <property type="molecule type" value="Genomic_DNA"/>
</dbReference>
<accession>A0A7R9IE99</accession>
<name>A0A7R9IE99_9NEOP</name>
<evidence type="ECO:0000256" key="1">
    <source>
        <dbReference type="SAM" id="MobiDB-lite"/>
    </source>
</evidence>
<feature type="region of interest" description="Disordered" evidence="1">
    <location>
        <begin position="104"/>
        <end position="177"/>
    </location>
</feature>
<feature type="compositionally biased region" description="Basic and acidic residues" evidence="1">
    <location>
        <begin position="122"/>
        <end position="148"/>
    </location>
</feature>
<sequence length="177" mass="20359">MGIEFQTCHTHTHSRDGAEKVIFCHGYSCDGDAKSQGVNRSLRCEPTFQTRINIGQQYPCLQEPSLTQECCFEIIWPLKREIYLHCRKSNTNDEICYPINKHSNRHGGGPRSLGEQFSSNHPGDRAGTHREEHDETKCRHDRQGEATKVKTPKLSMQAYQQDVYKRPAMEKRSPLEV</sequence>
<gene>
    <name evidence="2" type="ORF">TTEB3V08_LOCUS4808</name>
</gene>
<evidence type="ECO:0000313" key="2">
    <source>
        <dbReference type="EMBL" id="CAD7456794.1"/>
    </source>
</evidence>
<feature type="compositionally biased region" description="Basic and acidic residues" evidence="1">
    <location>
        <begin position="163"/>
        <end position="177"/>
    </location>
</feature>
<reference evidence="2" key="1">
    <citation type="submission" date="2020-11" db="EMBL/GenBank/DDBJ databases">
        <authorList>
            <person name="Tran Van P."/>
        </authorList>
    </citation>
    <scope>NUCLEOTIDE SEQUENCE</scope>
</reference>